<dbReference type="SUPFAM" id="SSF55486">
    <property type="entry name" value="Metalloproteases ('zincins'), catalytic domain"/>
    <property type="match status" value="1"/>
</dbReference>
<evidence type="ECO:0000256" key="5">
    <source>
        <dbReference type="ARBA" id="ARBA00023163"/>
    </source>
</evidence>
<feature type="region of interest" description="Disordered" evidence="7">
    <location>
        <begin position="638"/>
        <end position="664"/>
    </location>
</feature>
<evidence type="ECO:0000256" key="4">
    <source>
        <dbReference type="ARBA" id="ARBA00023015"/>
    </source>
</evidence>
<accession>A0ABP1G022</accession>
<evidence type="ECO:0000256" key="6">
    <source>
        <dbReference type="ARBA" id="ARBA00023242"/>
    </source>
</evidence>
<keyword evidence="5" id="KW-0804">Transcription</keyword>
<evidence type="ECO:0000256" key="2">
    <source>
        <dbReference type="ARBA" id="ARBA00010937"/>
    </source>
</evidence>
<feature type="region of interest" description="Disordered" evidence="7">
    <location>
        <begin position="981"/>
        <end position="1023"/>
    </location>
</feature>
<dbReference type="Pfam" id="PF25577">
    <property type="entry name" value="TPR_TAF2_C"/>
    <property type="match status" value="1"/>
</dbReference>
<evidence type="ECO:0000256" key="1">
    <source>
        <dbReference type="ARBA" id="ARBA00004123"/>
    </source>
</evidence>
<feature type="compositionally biased region" description="Low complexity" evidence="7">
    <location>
        <begin position="1237"/>
        <end position="1249"/>
    </location>
</feature>
<protein>
    <recommendedName>
        <fullName evidence="3">Transcription initiation factor TFIID subunit 2</fullName>
    </recommendedName>
</protein>
<dbReference type="InterPro" id="IPR011989">
    <property type="entry name" value="ARM-like"/>
</dbReference>
<keyword evidence="6" id="KW-0539">Nucleus</keyword>
<dbReference type="Gene3D" id="1.10.390.10">
    <property type="entry name" value="Neutral Protease Domain 2"/>
    <property type="match status" value="1"/>
</dbReference>
<feature type="compositionally biased region" description="Low complexity" evidence="7">
    <location>
        <begin position="1463"/>
        <end position="1494"/>
    </location>
</feature>
<reference evidence="10 11" key="1">
    <citation type="submission" date="2024-06" db="EMBL/GenBank/DDBJ databases">
        <authorList>
            <person name="Kraege A."/>
            <person name="Thomma B."/>
        </authorList>
    </citation>
    <scope>NUCLEOTIDE SEQUENCE [LARGE SCALE GENOMIC DNA]</scope>
</reference>
<feature type="compositionally biased region" description="Low complexity" evidence="7">
    <location>
        <begin position="1199"/>
        <end position="1225"/>
    </location>
</feature>
<dbReference type="Proteomes" id="UP001497392">
    <property type="component" value="Unassembled WGS sequence"/>
</dbReference>
<dbReference type="Gene3D" id="2.60.40.1730">
    <property type="entry name" value="tricorn interacting facor f3 domain"/>
    <property type="match status" value="1"/>
</dbReference>
<feature type="compositionally biased region" description="Low complexity" evidence="7">
    <location>
        <begin position="1504"/>
        <end position="1515"/>
    </location>
</feature>
<dbReference type="EMBL" id="CAXHTA020000008">
    <property type="protein sequence ID" value="CAL5223127.1"/>
    <property type="molecule type" value="Genomic_DNA"/>
</dbReference>
<feature type="compositionally biased region" description="Basic residues" evidence="7">
    <location>
        <begin position="1528"/>
        <end position="1540"/>
    </location>
</feature>
<feature type="compositionally biased region" description="Low complexity" evidence="7">
    <location>
        <begin position="1341"/>
        <end position="1355"/>
    </location>
</feature>
<evidence type="ECO:0000259" key="8">
    <source>
        <dbReference type="Pfam" id="PF25316"/>
    </source>
</evidence>
<comment type="subcellular location">
    <subcellularLocation>
        <location evidence="1">Nucleus</location>
    </subcellularLocation>
</comment>
<feature type="compositionally biased region" description="Low complexity" evidence="7">
    <location>
        <begin position="1259"/>
        <end position="1279"/>
    </location>
</feature>
<feature type="compositionally biased region" description="Basic and acidic residues" evidence="7">
    <location>
        <begin position="1158"/>
        <end position="1168"/>
    </location>
</feature>
<dbReference type="Pfam" id="PF25316">
    <property type="entry name" value="TAF2_3rd"/>
    <property type="match status" value="1"/>
</dbReference>
<feature type="compositionally biased region" description="Polar residues" evidence="7">
    <location>
        <begin position="1130"/>
        <end position="1145"/>
    </location>
</feature>
<evidence type="ECO:0000256" key="7">
    <source>
        <dbReference type="SAM" id="MobiDB-lite"/>
    </source>
</evidence>
<gene>
    <name evidence="10" type="primary">g5592</name>
    <name evidence="10" type="ORF">VP750_LOCUS4786</name>
</gene>
<feature type="domain" description="Transcription initiation factor TFIID subunit 2 TPR repeats" evidence="9">
    <location>
        <begin position="698"/>
        <end position="854"/>
    </location>
</feature>
<dbReference type="InterPro" id="IPR016024">
    <property type="entry name" value="ARM-type_fold"/>
</dbReference>
<name>A0ABP1G022_9CHLO</name>
<dbReference type="InterPro" id="IPR057345">
    <property type="entry name" value="Ig-like_TAF2"/>
</dbReference>
<keyword evidence="11" id="KW-1185">Reference proteome</keyword>
<dbReference type="PANTHER" id="PTHR15137:SF9">
    <property type="entry name" value="TRANSCRIPTION INITIATION FACTOR TFIID SUBUNIT 2"/>
    <property type="match status" value="1"/>
</dbReference>
<comment type="similarity">
    <text evidence="2">Belongs to the TAF2 family.</text>
</comment>
<dbReference type="SUPFAM" id="SSF63737">
    <property type="entry name" value="Leukotriene A4 hydrolase N-terminal domain"/>
    <property type="match status" value="1"/>
</dbReference>
<evidence type="ECO:0000313" key="11">
    <source>
        <dbReference type="Proteomes" id="UP001497392"/>
    </source>
</evidence>
<evidence type="ECO:0000313" key="10">
    <source>
        <dbReference type="EMBL" id="CAL5223127.1"/>
    </source>
</evidence>
<dbReference type="InterPro" id="IPR057991">
    <property type="entry name" value="TPR_TAF2_C"/>
</dbReference>
<dbReference type="InterPro" id="IPR037813">
    <property type="entry name" value="TAF2"/>
</dbReference>
<feature type="compositionally biased region" description="Basic residues" evidence="7">
    <location>
        <begin position="1147"/>
        <end position="1157"/>
    </location>
</feature>
<dbReference type="PANTHER" id="PTHR15137">
    <property type="entry name" value="TRANSCRIPTION INITIATION FACTOR TFIID"/>
    <property type="match status" value="1"/>
</dbReference>
<keyword evidence="4" id="KW-0805">Transcription regulation</keyword>
<evidence type="ECO:0000256" key="3">
    <source>
        <dbReference type="ARBA" id="ARBA00017363"/>
    </source>
</evidence>
<sequence>MPDSCDALQLVPLAFTHSIPSRRYCEITAVCPKDKQVLGLHTYELDIKRISVDGREATFELRPHFEEALPEQVLDGPSGGDMAAVVADHAFFQYERTLQREYNPELIIHLPSPQSQPSTENALALVVATDGRDDIAQQDSLAQSSAAVKEEAADLPAASQQPAADGDVQTAVVRVEYELQPSTTGLCFQGSYAHTNNQLRRARAWMPCVDAPNAAHPYDIHITVAKDQTAVASGQLLKQRWTAQHRKKFYFNLPQATVASQIAFAVGPFAIVSGTSAPPVGGAGDAGAQSSTVVTHLAPHSRCPDLEHTVKFFPVALSLFEGQLGASFPFPSYHQVFVPSESIGAEAIVGAGICIASTDLLFNDRTIEQAVDSMLALVRALAQQWFGVWLRPKAPSDEWLLQGLCMHLTNLFIGKYLGRNEILYRRQTEKEAIYAADDGSMPPLHLLQRSERHTKIAAYPWGALHATEDLGPGADFRQMKAAAVVHMLERRAGEDNFKRLQQRLLAVSQNAAATGGLDSRLLTTMDFLREVAKIGGIRHEVSAIYKRWVSGRGCPKITGAYFYNRKRSVLELAIHQSGNAASKAAAEDASGSGKEGSSAGILKVLVKESEGPVEHLVKVGTHAKVLEELRVVSKPAKVKNKPGRRKQKVAVEDLDEDAAEPEEHAGEALPVEWVRLDPGNELIALIRLRQPETVLAAQLERSKDVLAQSAAIVGLATIRPVTYGVVNALRACMQNSNFYCRVRMEAAMALGQVAGQSPEATGLDHLLRFCQSRLFDASLGMPAAWQFADLAEHYLTQALPLALAAAKDAKGNAFKDALELLLDVLEHVDNSGNIYNPDNFLAAALEALGRMHTDDAEMREAVLRQLQRYWKREFVMPSRDAIVGCAALRSMTAIVRSHGSDATDRQRLLIMLAKCGDHSHKRALMEEMLFLLPADEKALGAISKESLAELHGMLSWHGNPELRHLAFVALMRLGRQAPTLFRKDDDPAQDATAAPSMSVDTGYPRQLPAASGPAVSLDSGGKSSRRPFVLKLKTSFLGAPSKSQKTAAPEESEERSVGAARPSAAGLKTEPSVSQPPPPSAAALEQEVVSSPLHPAGQAETQAKRPSGLKIKQSWAKPPMPSPAPEALPQSLSQRTETPSSQASQKPKPRISFKKRPRPDAEGPDAPRKRFSVTLPGTRLKQHDSESPAGGTMAVASTSAPVAEPSSRAPSPSVAAVAAASPSTAEQLHLRQDRSEAAAPAAVSAQTQAGQRRPKARTPPAADGAALPASSAPAQQKPSAKQKRSPSPLHIPGSAAPDAKVQQSAGTQKGRPKSGSKEKKAPALSTEQEQAREAMLRDVMAIASKAPAQAGAPAPKKAKASVTVKGRSASPLAPSPSPTGQALPQLDLAAASGAQPVGAGSLPSRTATASASAEPGLRPQSSASAARPGSLPAAVKPKFKVKLGQGTAAGPLKFTLPKSSSRAGSQASPTPGASAAGPASTPAAASAPAPAKPALKVRFSGVKAPAAASTSAPPEAKQELSKEEERKRARLRKAQKALGL</sequence>
<feature type="region of interest" description="Disordered" evidence="7">
    <location>
        <begin position="1039"/>
        <end position="1540"/>
    </location>
</feature>
<dbReference type="InterPro" id="IPR027268">
    <property type="entry name" value="Peptidase_M4/M1_CTD_sf"/>
</dbReference>
<dbReference type="Gene3D" id="1.25.10.10">
    <property type="entry name" value="Leucine-rich Repeat Variant"/>
    <property type="match status" value="1"/>
</dbReference>
<dbReference type="SUPFAM" id="SSF48371">
    <property type="entry name" value="ARM repeat"/>
    <property type="match status" value="1"/>
</dbReference>
<feature type="compositionally biased region" description="Basic residues" evidence="7">
    <location>
        <begin position="638"/>
        <end position="648"/>
    </location>
</feature>
<dbReference type="InterPro" id="IPR042097">
    <property type="entry name" value="Aminopeptidase_N-like_N_sf"/>
</dbReference>
<organism evidence="10 11">
    <name type="scientific">Coccomyxa viridis</name>
    <dbReference type="NCBI Taxonomy" id="1274662"/>
    <lineage>
        <taxon>Eukaryota</taxon>
        <taxon>Viridiplantae</taxon>
        <taxon>Chlorophyta</taxon>
        <taxon>core chlorophytes</taxon>
        <taxon>Trebouxiophyceae</taxon>
        <taxon>Trebouxiophyceae incertae sedis</taxon>
        <taxon>Coccomyxaceae</taxon>
        <taxon>Coccomyxa</taxon>
    </lineage>
</organism>
<proteinExistence type="inferred from homology"/>
<comment type="caution">
    <text evidence="10">The sequence shown here is derived from an EMBL/GenBank/DDBJ whole genome shotgun (WGS) entry which is preliminary data.</text>
</comment>
<feature type="compositionally biased region" description="Basic and acidic residues" evidence="7">
    <location>
        <begin position="1516"/>
        <end position="1527"/>
    </location>
</feature>
<feature type="domain" description="Transcription initiation factor TFIID subunit 2 Ig-like" evidence="8">
    <location>
        <begin position="553"/>
        <end position="691"/>
    </location>
</feature>
<evidence type="ECO:0000259" key="9">
    <source>
        <dbReference type="Pfam" id="PF25577"/>
    </source>
</evidence>